<organism evidence="1 2">
    <name type="scientific">Violaceomyces palustris</name>
    <dbReference type="NCBI Taxonomy" id="1673888"/>
    <lineage>
        <taxon>Eukaryota</taxon>
        <taxon>Fungi</taxon>
        <taxon>Dikarya</taxon>
        <taxon>Basidiomycota</taxon>
        <taxon>Ustilaginomycotina</taxon>
        <taxon>Ustilaginomycetes</taxon>
        <taxon>Violaceomycetales</taxon>
        <taxon>Violaceomycetaceae</taxon>
        <taxon>Violaceomyces</taxon>
    </lineage>
</organism>
<reference evidence="1 2" key="1">
    <citation type="journal article" date="2018" name="Mol. Biol. Evol.">
        <title>Broad Genomic Sampling Reveals a Smut Pathogenic Ancestry of the Fungal Clade Ustilaginomycotina.</title>
        <authorList>
            <person name="Kijpornyongpan T."/>
            <person name="Mondo S.J."/>
            <person name="Barry K."/>
            <person name="Sandor L."/>
            <person name="Lee J."/>
            <person name="Lipzen A."/>
            <person name="Pangilinan J."/>
            <person name="LaButti K."/>
            <person name="Hainaut M."/>
            <person name="Henrissat B."/>
            <person name="Grigoriev I.V."/>
            <person name="Spatafora J.W."/>
            <person name="Aime M.C."/>
        </authorList>
    </citation>
    <scope>NUCLEOTIDE SEQUENCE [LARGE SCALE GENOMIC DNA]</scope>
    <source>
        <strain evidence="1 2">SA 807</strain>
    </source>
</reference>
<evidence type="ECO:0000313" key="1">
    <source>
        <dbReference type="EMBL" id="PWN51655.1"/>
    </source>
</evidence>
<keyword evidence="2" id="KW-1185">Reference proteome</keyword>
<dbReference type="Proteomes" id="UP000245626">
    <property type="component" value="Unassembled WGS sequence"/>
</dbReference>
<sequence length="75" mass="8514">MIVLRTWFLKKQPETSMDPTRPHRVESFFFSPFFLFCSFLTARSIILQASDRCEYVISALTHGVKSVGGGRKSGV</sequence>
<evidence type="ECO:0000313" key="2">
    <source>
        <dbReference type="Proteomes" id="UP000245626"/>
    </source>
</evidence>
<proteinExistence type="predicted"/>
<accession>A0ACD0P0P2</accession>
<dbReference type="EMBL" id="KZ819827">
    <property type="protein sequence ID" value="PWN51655.1"/>
    <property type="molecule type" value="Genomic_DNA"/>
</dbReference>
<protein>
    <submittedName>
        <fullName evidence="1">Uncharacterized protein</fullName>
    </submittedName>
</protein>
<gene>
    <name evidence="1" type="ORF">IE53DRAFT_41955</name>
</gene>
<name>A0ACD0P0P2_9BASI</name>